<dbReference type="EMBL" id="JABTTY010000001">
    <property type="protein sequence ID" value="MBE7525396.1"/>
    <property type="molecule type" value="Genomic_DNA"/>
</dbReference>
<dbReference type="PANTHER" id="PTHR41930">
    <property type="entry name" value="UPF0200 PROTEIN MJ1399"/>
    <property type="match status" value="1"/>
</dbReference>
<dbReference type="AlphaFoldDB" id="A0A928TQT7"/>
<dbReference type="Pfam" id="PF13207">
    <property type="entry name" value="AAA_17"/>
    <property type="match status" value="1"/>
</dbReference>
<sequence>MRSAYIIGLIGTNASGKTYAADYIVRTYGGVHITFSDYLARALEAMNIEKSKQNMIKMSIAIRKEFGEEALSRAVAHDVERMEEQLMLVDGIRRTGDLERFKTMKRFRLVGIDADPKIRFTRMRGRREKSDDRNTAWEEFLEKENAPTEITIPEVMKQADYRIDNNGTTKELEQKIDGILADLGIQKYS</sequence>
<dbReference type="SUPFAM" id="SSF52540">
    <property type="entry name" value="P-loop containing nucleoside triphosphate hydrolases"/>
    <property type="match status" value="1"/>
</dbReference>
<name>A0A928TQT7_UNCKA</name>
<accession>A0A928TQT7</accession>
<dbReference type="Proteomes" id="UP000710385">
    <property type="component" value="Unassembled WGS sequence"/>
</dbReference>
<proteinExistence type="predicted"/>
<comment type="caution">
    <text evidence="1">The sequence shown here is derived from an EMBL/GenBank/DDBJ whole genome shotgun (WGS) entry which is preliminary data.</text>
</comment>
<reference evidence="1" key="1">
    <citation type="submission" date="2020-05" db="EMBL/GenBank/DDBJ databases">
        <title>High-Quality Genomes of Partial-Nitritation/Anammox System by Hierarchical Clustering Based Hybrid Assembly.</title>
        <authorList>
            <person name="Liu L."/>
            <person name="Wang Y."/>
            <person name="Che Y."/>
            <person name="Chen Y."/>
            <person name="Xia Y."/>
            <person name="Luo R."/>
            <person name="Cheng S.H."/>
            <person name="Zheng C."/>
            <person name="Zhang T."/>
        </authorList>
    </citation>
    <scope>NUCLEOTIDE SEQUENCE</scope>
    <source>
        <strain evidence="1">H1_PAT1</strain>
    </source>
</reference>
<dbReference type="PANTHER" id="PTHR41930:SF1">
    <property type="entry name" value="DEPHOSPHO-COA KINASE"/>
    <property type="match status" value="1"/>
</dbReference>
<organism evidence="1 2">
    <name type="scientific">candidate division WWE3 bacterium</name>
    <dbReference type="NCBI Taxonomy" id="2053526"/>
    <lineage>
        <taxon>Bacteria</taxon>
        <taxon>Katanobacteria</taxon>
    </lineage>
</organism>
<evidence type="ECO:0000313" key="1">
    <source>
        <dbReference type="EMBL" id="MBE7525396.1"/>
    </source>
</evidence>
<protein>
    <submittedName>
        <fullName evidence="1">AAA family ATPase</fullName>
    </submittedName>
</protein>
<evidence type="ECO:0000313" key="2">
    <source>
        <dbReference type="Proteomes" id="UP000710385"/>
    </source>
</evidence>
<dbReference type="InterPro" id="IPR027417">
    <property type="entry name" value="P-loop_NTPase"/>
</dbReference>
<dbReference type="Gene3D" id="3.40.50.300">
    <property type="entry name" value="P-loop containing nucleotide triphosphate hydrolases"/>
    <property type="match status" value="1"/>
</dbReference>
<gene>
    <name evidence="1" type="ORF">HS096_03355</name>
</gene>